<evidence type="ECO:0000259" key="2">
    <source>
        <dbReference type="Pfam" id="PF16187"/>
    </source>
</evidence>
<sequence length="92" mass="10884">MTPASAQTKPDFFTAFYFQQWKNCGLREDFYLPKPNNYVPSDFTLKTEIKDGETDEDVSPIPLRHDQGSRLWFKADKEHRLPKVFVNFNLIR</sequence>
<dbReference type="EMBL" id="UYRU01063160">
    <property type="protein sequence ID" value="VDN15645.1"/>
    <property type="molecule type" value="Genomic_DNA"/>
</dbReference>
<name>A0A3P7LFI1_DIBLA</name>
<dbReference type="Proteomes" id="UP000281553">
    <property type="component" value="Unassembled WGS sequence"/>
</dbReference>
<proteinExistence type="predicted"/>
<dbReference type="PANTHER" id="PTHR43690:SF18">
    <property type="entry name" value="INSULIN-DEGRADING ENZYME-RELATED"/>
    <property type="match status" value="1"/>
</dbReference>
<accession>A0A3P7LFI1</accession>
<protein>
    <recommendedName>
        <fullName evidence="2">Peptidase M16 middle/third domain-containing protein</fullName>
    </recommendedName>
</protein>
<dbReference type="InterPro" id="IPR032632">
    <property type="entry name" value="Peptidase_M16_M"/>
</dbReference>
<dbReference type="AlphaFoldDB" id="A0A3P7LFI1"/>
<evidence type="ECO:0000256" key="1">
    <source>
        <dbReference type="ARBA" id="ARBA00022723"/>
    </source>
</evidence>
<reference evidence="3 4" key="1">
    <citation type="submission" date="2018-11" db="EMBL/GenBank/DDBJ databases">
        <authorList>
            <consortium name="Pathogen Informatics"/>
        </authorList>
    </citation>
    <scope>NUCLEOTIDE SEQUENCE [LARGE SCALE GENOMIC DNA]</scope>
</reference>
<dbReference type="GO" id="GO:0046872">
    <property type="term" value="F:metal ion binding"/>
    <property type="evidence" value="ECO:0007669"/>
    <property type="project" value="UniProtKB-KW"/>
</dbReference>
<feature type="domain" description="Peptidase M16 middle/third" evidence="2">
    <location>
        <begin position="17"/>
        <end position="90"/>
    </location>
</feature>
<keyword evidence="4" id="KW-1185">Reference proteome</keyword>
<gene>
    <name evidence="3" type="ORF">DILT_LOCUS11476</name>
</gene>
<evidence type="ECO:0000313" key="3">
    <source>
        <dbReference type="EMBL" id="VDN15645.1"/>
    </source>
</evidence>
<organism evidence="3 4">
    <name type="scientific">Dibothriocephalus latus</name>
    <name type="common">Fish tapeworm</name>
    <name type="synonym">Diphyllobothrium latum</name>
    <dbReference type="NCBI Taxonomy" id="60516"/>
    <lineage>
        <taxon>Eukaryota</taxon>
        <taxon>Metazoa</taxon>
        <taxon>Spiralia</taxon>
        <taxon>Lophotrochozoa</taxon>
        <taxon>Platyhelminthes</taxon>
        <taxon>Cestoda</taxon>
        <taxon>Eucestoda</taxon>
        <taxon>Diphyllobothriidea</taxon>
        <taxon>Diphyllobothriidae</taxon>
        <taxon>Dibothriocephalus</taxon>
    </lineage>
</organism>
<dbReference type="Gene3D" id="3.30.830.10">
    <property type="entry name" value="Metalloenzyme, LuxS/M16 peptidase-like"/>
    <property type="match status" value="1"/>
</dbReference>
<evidence type="ECO:0000313" key="4">
    <source>
        <dbReference type="Proteomes" id="UP000281553"/>
    </source>
</evidence>
<dbReference type="OrthoDB" id="952271at2759"/>
<dbReference type="Pfam" id="PF16187">
    <property type="entry name" value="Peptidase_M16_M"/>
    <property type="match status" value="1"/>
</dbReference>
<dbReference type="PANTHER" id="PTHR43690">
    <property type="entry name" value="NARDILYSIN"/>
    <property type="match status" value="1"/>
</dbReference>
<keyword evidence="1" id="KW-0479">Metal-binding</keyword>
<dbReference type="InterPro" id="IPR050626">
    <property type="entry name" value="Peptidase_M16"/>
</dbReference>